<keyword evidence="4 8" id="KW-0808">Transferase</keyword>
<accession>A0ABD2IWD3</accession>
<dbReference type="EC" id="2.4.1.-" evidence="8"/>
<dbReference type="Pfam" id="PF01697">
    <property type="entry name" value="Glyco_transf_92"/>
    <property type="match status" value="1"/>
</dbReference>
<evidence type="ECO:0000256" key="1">
    <source>
        <dbReference type="ARBA" id="ARBA00004167"/>
    </source>
</evidence>
<keyword evidence="3 8" id="KW-0328">Glycosyltransferase</keyword>
<evidence type="ECO:0000256" key="4">
    <source>
        <dbReference type="ARBA" id="ARBA00022679"/>
    </source>
</evidence>
<comment type="caution">
    <text evidence="9">The sequence shown here is derived from an EMBL/GenBank/DDBJ whole genome shotgun (WGS) entry which is preliminary data.</text>
</comment>
<evidence type="ECO:0000256" key="8">
    <source>
        <dbReference type="RuleBase" id="RU366017"/>
    </source>
</evidence>
<dbReference type="PANTHER" id="PTHR21645:SF2">
    <property type="entry name" value="GLYCOSYLTRANSFERASE FAMILY 92 PROTEIN F59C6.8"/>
    <property type="match status" value="1"/>
</dbReference>
<proteinExistence type="inferred from homology"/>
<evidence type="ECO:0000256" key="7">
    <source>
        <dbReference type="ARBA" id="ARBA00023136"/>
    </source>
</evidence>
<keyword evidence="7 8" id="KW-0472">Membrane</keyword>
<comment type="similarity">
    <text evidence="2 8">Belongs to the glycosyltransferase 92 family.</text>
</comment>
<name>A0ABD2IWD3_9BILA</name>
<dbReference type="EMBL" id="JBICBT010001131">
    <property type="protein sequence ID" value="KAL3081645.1"/>
    <property type="molecule type" value="Genomic_DNA"/>
</dbReference>
<organism evidence="9 10">
    <name type="scientific">Heterodera trifolii</name>
    <dbReference type="NCBI Taxonomy" id="157864"/>
    <lineage>
        <taxon>Eukaryota</taxon>
        <taxon>Metazoa</taxon>
        <taxon>Ecdysozoa</taxon>
        <taxon>Nematoda</taxon>
        <taxon>Chromadorea</taxon>
        <taxon>Rhabditida</taxon>
        <taxon>Tylenchina</taxon>
        <taxon>Tylenchomorpha</taxon>
        <taxon>Tylenchoidea</taxon>
        <taxon>Heteroderidae</taxon>
        <taxon>Heteroderinae</taxon>
        <taxon>Heterodera</taxon>
    </lineage>
</organism>
<evidence type="ECO:0000256" key="6">
    <source>
        <dbReference type="ARBA" id="ARBA00022989"/>
    </source>
</evidence>
<evidence type="ECO:0000313" key="9">
    <source>
        <dbReference type="EMBL" id="KAL3081645.1"/>
    </source>
</evidence>
<protein>
    <recommendedName>
        <fullName evidence="8">Glycosyltransferase family 92 protein</fullName>
        <ecNumber evidence="8">2.4.1.-</ecNumber>
    </recommendedName>
</protein>
<dbReference type="InterPro" id="IPR052012">
    <property type="entry name" value="GTase_92"/>
</dbReference>
<dbReference type="GO" id="GO:0016020">
    <property type="term" value="C:membrane"/>
    <property type="evidence" value="ECO:0007669"/>
    <property type="project" value="UniProtKB-SubCell"/>
</dbReference>
<comment type="caution">
    <text evidence="8">Lacks conserved residue(s) required for the propagation of feature annotation.</text>
</comment>
<dbReference type="Proteomes" id="UP001620626">
    <property type="component" value="Unassembled WGS sequence"/>
</dbReference>
<reference evidence="9 10" key="1">
    <citation type="submission" date="2024-10" db="EMBL/GenBank/DDBJ databases">
        <authorList>
            <person name="Kim D."/>
        </authorList>
    </citation>
    <scope>NUCLEOTIDE SEQUENCE [LARGE SCALE GENOMIC DNA]</scope>
    <source>
        <strain evidence="9">BH-2024</strain>
    </source>
</reference>
<evidence type="ECO:0000256" key="3">
    <source>
        <dbReference type="ARBA" id="ARBA00022676"/>
    </source>
</evidence>
<gene>
    <name evidence="9" type="ORF">niasHT_033056</name>
</gene>
<feature type="transmembrane region" description="Helical" evidence="8">
    <location>
        <begin position="6"/>
        <end position="26"/>
    </location>
</feature>
<evidence type="ECO:0000256" key="5">
    <source>
        <dbReference type="ARBA" id="ARBA00022692"/>
    </source>
</evidence>
<dbReference type="AlphaFoldDB" id="A0ABD2IWD3"/>
<keyword evidence="10" id="KW-1185">Reference proteome</keyword>
<evidence type="ECO:0000256" key="2">
    <source>
        <dbReference type="ARBA" id="ARBA00007647"/>
    </source>
</evidence>
<keyword evidence="6 8" id="KW-1133">Transmembrane helix</keyword>
<evidence type="ECO:0000313" key="10">
    <source>
        <dbReference type="Proteomes" id="UP001620626"/>
    </source>
</evidence>
<comment type="subcellular location">
    <subcellularLocation>
        <location evidence="1">Membrane</location>
        <topology evidence="1">Single-pass membrane protein</topology>
    </subcellularLocation>
</comment>
<sequence>MPLVWLLRRVFLFVAIRLLRLWSFFWHGDHQRFLWRLRRNNAVQLLLELFYRNYNFQYHHDHYHHRNNNYGLIPAPLSALMSKASKNPWVRRWLARIGRYAFLALLFLLIMTYNLPWSTQHMAIISSNYYHLSPSHPPNTVVVLFNAQRRFWPPWPLLCHSFNGSHSLKALARVRYAFTPILICGWSVYLASCPTVDRPTKFQLRDVQVLSHSVTVPIRPVSDQQLSVVACFSPLFYNERWQLIIPTLEIYRQLGVTLQVYYIQSMLVEILDFMKVYERQKIVKLETWMGLSVQDPDGTDRLGYDPNTELEWRNQAAAHTDCLLFYKVDLDDVLIPKLGQTFLEEFRFLSAKVPHAAGFSYNRYNTELVTSSEPGEFSLAALINEARVATEWEDPKYVVKPGNVQSVWLHWPGIISRGRMYTVPAEQNFMLHFRNWSMIDFSSSAYPRTQRTFELFKFQMSDMLQPARAVELEQNFHRFLATTPELGELFARLPSRVVYYPLIADCYNRIFYGRSKHPINCPGPVRCELPSLPGLKCAVGRRRYEHFAINRNLVVHVPLGASGTFHISDNGCSWT</sequence>
<keyword evidence="5 8" id="KW-0812">Transmembrane</keyword>
<dbReference type="InterPro" id="IPR008166">
    <property type="entry name" value="Glyco_transf_92"/>
</dbReference>
<feature type="transmembrane region" description="Helical" evidence="8">
    <location>
        <begin position="100"/>
        <end position="117"/>
    </location>
</feature>
<dbReference type="GO" id="GO:0016757">
    <property type="term" value="F:glycosyltransferase activity"/>
    <property type="evidence" value="ECO:0007669"/>
    <property type="project" value="UniProtKB-UniRule"/>
</dbReference>
<dbReference type="PANTHER" id="PTHR21645">
    <property type="entry name" value="GLYCOSYLTRANSFERASE FAMILY 92 PROTEIN"/>
    <property type="match status" value="1"/>
</dbReference>